<protein>
    <recommendedName>
        <fullName evidence="4">Small ribosomal subunit protein eS6</fullName>
    </recommendedName>
    <alternativeName>
        <fullName evidence="5">40S ribosomal protein S6</fullName>
    </alternativeName>
</protein>
<name>A0A5N3X2Q8_MUNRE</name>
<evidence type="ECO:0000313" key="6">
    <source>
        <dbReference type="EMBL" id="KAB0368159.1"/>
    </source>
</evidence>
<comment type="similarity">
    <text evidence="1">Belongs to the eukaryotic ribosomal protein eS6 family.</text>
</comment>
<dbReference type="GO" id="GO:1990904">
    <property type="term" value="C:ribonucleoprotein complex"/>
    <property type="evidence" value="ECO:0007669"/>
    <property type="project" value="UniProtKB-KW"/>
</dbReference>
<dbReference type="GO" id="GO:0006412">
    <property type="term" value="P:translation"/>
    <property type="evidence" value="ECO:0007669"/>
    <property type="project" value="InterPro"/>
</dbReference>
<evidence type="ECO:0000313" key="7">
    <source>
        <dbReference type="Proteomes" id="UP000326062"/>
    </source>
</evidence>
<evidence type="ECO:0000256" key="1">
    <source>
        <dbReference type="ARBA" id="ARBA00009312"/>
    </source>
</evidence>
<comment type="caution">
    <text evidence="6">The sequence shown here is derived from an EMBL/GenBank/DDBJ whole genome shotgun (WGS) entry which is preliminary data.</text>
</comment>
<dbReference type="AlphaFoldDB" id="A0A5N3X2Q8"/>
<evidence type="ECO:0000256" key="3">
    <source>
        <dbReference type="ARBA" id="ARBA00023274"/>
    </source>
</evidence>
<dbReference type="SMART" id="SM01405">
    <property type="entry name" value="Ribosomal_S6e"/>
    <property type="match status" value="1"/>
</dbReference>
<keyword evidence="3" id="KW-0687">Ribonucleoprotein</keyword>
<keyword evidence="7" id="KW-1185">Reference proteome</keyword>
<dbReference type="Proteomes" id="UP000326062">
    <property type="component" value="Chromosome 16"/>
</dbReference>
<dbReference type="InterPro" id="IPR001377">
    <property type="entry name" value="Ribosomal_eS6"/>
</dbReference>
<gene>
    <name evidence="6" type="ORF">FD755_019925</name>
</gene>
<organism evidence="6 7">
    <name type="scientific">Muntiacus reevesi</name>
    <name type="common">Reeves' muntjac</name>
    <name type="synonym">Cervus reevesi</name>
    <dbReference type="NCBI Taxonomy" id="9886"/>
    <lineage>
        <taxon>Eukaryota</taxon>
        <taxon>Metazoa</taxon>
        <taxon>Chordata</taxon>
        <taxon>Craniata</taxon>
        <taxon>Vertebrata</taxon>
        <taxon>Euteleostomi</taxon>
        <taxon>Mammalia</taxon>
        <taxon>Eutheria</taxon>
        <taxon>Laurasiatheria</taxon>
        <taxon>Artiodactyla</taxon>
        <taxon>Ruminantia</taxon>
        <taxon>Pecora</taxon>
        <taxon>Cervidae</taxon>
        <taxon>Muntiacinae</taxon>
        <taxon>Muntiacus</taxon>
    </lineage>
</organism>
<accession>A0A5N3X2Q8</accession>
<evidence type="ECO:0000256" key="5">
    <source>
        <dbReference type="ARBA" id="ARBA00035403"/>
    </source>
</evidence>
<evidence type="ECO:0000256" key="2">
    <source>
        <dbReference type="ARBA" id="ARBA00022980"/>
    </source>
</evidence>
<proteinExistence type="inferred from homology"/>
<dbReference type="EMBL" id="VCEB01000018">
    <property type="protein sequence ID" value="KAB0368159.1"/>
    <property type="molecule type" value="Genomic_DNA"/>
</dbReference>
<dbReference type="GO" id="GO:0003735">
    <property type="term" value="F:structural constituent of ribosome"/>
    <property type="evidence" value="ECO:0007669"/>
    <property type="project" value="InterPro"/>
</dbReference>
<dbReference type="GO" id="GO:0005840">
    <property type="term" value="C:ribosome"/>
    <property type="evidence" value="ECO:0007669"/>
    <property type="project" value="UniProtKB-KW"/>
</dbReference>
<dbReference type="PANTHER" id="PTHR11502">
    <property type="entry name" value="40S RIBOSOMAL PROTEIN S6"/>
    <property type="match status" value="1"/>
</dbReference>
<evidence type="ECO:0000256" key="4">
    <source>
        <dbReference type="ARBA" id="ARBA00035278"/>
    </source>
</evidence>
<sequence length="55" mass="6524">MKLHITFPATDCWKLIEVDNEQKLRIFHKKHMATEVAADPLGEEWKDSVCLNQWQ</sequence>
<dbReference type="Pfam" id="PF01092">
    <property type="entry name" value="Ribosomal_S6e"/>
    <property type="match status" value="1"/>
</dbReference>
<reference evidence="6 7" key="1">
    <citation type="submission" date="2019-06" db="EMBL/GenBank/DDBJ databases">
        <title>Discovery of a novel chromosome fission-fusion reversal in muntjac.</title>
        <authorList>
            <person name="Mudd A.B."/>
            <person name="Bredeson J.V."/>
            <person name="Baum R."/>
            <person name="Hockemeyer D."/>
            <person name="Rokhsar D.S."/>
        </authorList>
    </citation>
    <scope>NUCLEOTIDE SEQUENCE [LARGE SCALE GENOMIC DNA]</scope>
    <source>
        <strain evidence="6">UCam_UCB_Mr</strain>
        <tissue evidence="6">Fibroblast cell line</tissue>
    </source>
</reference>
<keyword evidence="2" id="KW-0689">Ribosomal protein</keyword>